<dbReference type="Gene3D" id="1.25.40.20">
    <property type="entry name" value="Ankyrin repeat-containing domain"/>
    <property type="match status" value="1"/>
</dbReference>
<dbReference type="Proteomes" id="UP000682733">
    <property type="component" value="Unassembled WGS sequence"/>
</dbReference>
<name>A0A8S2W0Q9_9BILA</name>
<dbReference type="AlphaFoldDB" id="A0A8S2W0Q9"/>
<sequence>SKFSMSDSSPATLSTVTQWAKSGCDWERVYRYLFVYPNELFQVLDGRRWSIAHQIVYHGNVKLLKQILSLFTDNIDIRTESLDHKTLLDVATERKQECAEMYDYVKKLFQQDEFINAAKASNWSKVQAMLAKNSDLANLKPPYSPYFLIHYIVMNGDKKVLTDLQNRCSFNMNVRGNNETPLALAKRLKKTELSEILEPITDQPIPSQRPMVPDLIGSKVSTSQPNQIPSTTFSSLPIPSQKLIGFQRLLLDINNNGDFTVGNDTTTLNPAPSLSLPSEKHSFIEKVSSMVLNTDITDDKKLTNHN</sequence>
<feature type="non-terminal residue" evidence="2">
    <location>
        <position position="1"/>
    </location>
</feature>
<protein>
    <submittedName>
        <fullName evidence="2">Uncharacterized protein</fullName>
    </submittedName>
</protein>
<dbReference type="SUPFAM" id="SSF48403">
    <property type="entry name" value="Ankyrin repeat"/>
    <property type="match status" value="1"/>
</dbReference>
<organism evidence="2 3">
    <name type="scientific">Didymodactylos carnosus</name>
    <dbReference type="NCBI Taxonomy" id="1234261"/>
    <lineage>
        <taxon>Eukaryota</taxon>
        <taxon>Metazoa</taxon>
        <taxon>Spiralia</taxon>
        <taxon>Gnathifera</taxon>
        <taxon>Rotifera</taxon>
        <taxon>Eurotatoria</taxon>
        <taxon>Bdelloidea</taxon>
        <taxon>Philodinida</taxon>
        <taxon>Philodinidae</taxon>
        <taxon>Didymodactylos</taxon>
    </lineage>
</organism>
<evidence type="ECO:0000313" key="1">
    <source>
        <dbReference type="EMBL" id="CAF1608211.1"/>
    </source>
</evidence>
<proteinExistence type="predicted"/>
<feature type="non-terminal residue" evidence="2">
    <location>
        <position position="306"/>
    </location>
</feature>
<gene>
    <name evidence="1" type="ORF">OVA965_LOCUS42500</name>
    <name evidence="2" type="ORF">TMI583_LOCUS44436</name>
</gene>
<dbReference type="EMBL" id="CAJOBA010076539">
    <property type="protein sequence ID" value="CAF4420676.1"/>
    <property type="molecule type" value="Genomic_DNA"/>
</dbReference>
<evidence type="ECO:0000313" key="2">
    <source>
        <dbReference type="EMBL" id="CAF4420676.1"/>
    </source>
</evidence>
<dbReference type="Proteomes" id="UP000677228">
    <property type="component" value="Unassembled WGS sequence"/>
</dbReference>
<comment type="caution">
    <text evidence="2">The sequence shown here is derived from an EMBL/GenBank/DDBJ whole genome shotgun (WGS) entry which is preliminary data.</text>
</comment>
<evidence type="ECO:0000313" key="3">
    <source>
        <dbReference type="Proteomes" id="UP000682733"/>
    </source>
</evidence>
<dbReference type="InterPro" id="IPR036770">
    <property type="entry name" value="Ankyrin_rpt-contain_sf"/>
</dbReference>
<dbReference type="EMBL" id="CAJNOK010052423">
    <property type="protein sequence ID" value="CAF1608211.1"/>
    <property type="molecule type" value="Genomic_DNA"/>
</dbReference>
<reference evidence="2" key="1">
    <citation type="submission" date="2021-02" db="EMBL/GenBank/DDBJ databases">
        <authorList>
            <person name="Nowell W R."/>
        </authorList>
    </citation>
    <scope>NUCLEOTIDE SEQUENCE</scope>
</reference>
<accession>A0A8S2W0Q9</accession>